<evidence type="ECO:0000313" key="2">
    <source>
        <dbReference type="Proteomes" id="UP000645828"/>
    </source>
</evidence>
<evidence type="ECO:0000313" key="1">
    <source>
        <dbReference type="EMBL" id="CAD7675225.1"/>
    </source>
</evidence>
<organism evidence="1 2">
    <name type="scientific">Nyctereutes procyonoides</name>
    <name type="common">Raccoon dog</name>
    <name type="synonym">Canis procyonoides</name>
    <dbReference type="NCBI Taxonomy" id="34880"/>
    <lineage>
        <taxon>Eukaryota</taxon>
        <taxon>Metazoa</taxon>
        <taxon>Chordata</taxon>
        <taxon>Craniata</taxon>
        <taxon>Vertebrata</taxon>
        <taxon>Euteleostomi</taxon>
        <taxon>Mammalia</taxon>
        <taxon>Eutheria</taxon>
        <taxon>Laurasiatheria</taxon>
        <taxon>Carnivora</taxon>
        <taxon>Caniformia</taxon>
        <taxon>Canidae</taxon>
        <taxon>Nyctereutes</taxon>
    </lineage>
</organism>
<dbReference type="EMBL" id="CAJHUB010000675">
    <property type="protein sequence ID" value="CAD7675225.1"/>
    <property type="molecule type" value="Genomic_DNA"/>
</dbReference>
<gene>
    <name evidence="1" type="ORF">NYPRO_LOCUS8020</name>
</gene>
<name>A0A811YH38_NYCPR</name>
<dbReference type="Proteomes" id="UP000645828">
    <property type="component" value="Unassembled WGS sequence"/>
</dbReference>
<dbReference type="AlphaFoldDB" id="A0A811YH38"/>
<protein>
    <submittedName>
        <fullName evidence="1">(raccoon dog) hypothetical protein</fullName>
    </submittedName>
</protein>
<dbReference type="Gene3D" id="1.10.238.10">
    <property type="entry name" value="EF-hand"/>
    <property type="match status" value="1"/>
</dbReference>
<accession>A0A811YH38</accession>
<sequence>MFPWHLSPHLHLSPWRLLYCPGTRARPARYAVLPDQSSLTLSAYWLSDQFHNILIHKFDKDRGRSFDVHPIMHHLTECKIMQYSMISLPTSTDIFRYYHTDQDGWIQVSYDQYLSMVFGIL</sequence>
<reference evidence="1" key="1">
    <citation type="submission" date="2020-12" db="EMBL/GenBank/DDBJ databases">
        <authorList>
            <consortium name="Molecular Ecology Group"/>
        </authorList>
    </citation>
    <scope>NUCLEOTIDE SEQUENCE</scope>
    <source>
        <strain evidence="1">TBG_1078</strain>
    </source>
</reference>
<comment type="caution">
    <text evidence="1">The sequence shown here is derived from an EMBL/GenBank/DDBJ whole genome shotgun (WGS) entry which is preliminary data.</text>
</comment>
<dbReference type="SUPFAM" id="SSF47473">
    <property type="entry name" value="EF-hand"/>
    <property type="match status" value="1"/>
</dbReference>
<proteinExistence type="predicted"/>
<dbReference type="InterPro" id="IPR011992">
    <property type="entry name" value="EF-hand-dom_pair"/>
</dbReference>
<keyword evidence="2" id="KW-1185">Reference proteome</keyword>